<protein>
    <submittedName>
        <fullName evidence="11">Peptidoglycan DD-metalloendopeptidase family protein</fullName>
    </submittedName>
</protein>
<sequence length="413" mass="46126">MPSVRLNSVQKKLVLASGLLVGAALLWPGQQDKVNPPVAVPLELNSVAEDTARLIEAISGKPDFEFVVEKGDTLSSLFQRAGVDQQTMYRVLEADLNILALDTLQPGNKLEFYLDDHKQLTRMELYFSPARQVEFIVESDGSYRHREIIHEGYWRNREISGDIQGSFYASAQRKGLTAAEIQRVEELLQDKLNFARELRAGDTFNVLLSDQFVDADPTGNTRVLAVQIGNGSRQINAFMADDGQFYDEQGHSLARAFQRYPLERKYRISSSFNPTRKHPVTGRISPHNGTDFAVSTGTKVLSPGNGVVSLVTNHRYAGKYIVIDHGSKYRTRYLHLSKTLVKKGQKVSRGQLIGLSGNTGRTTGPHLHYEFMINGRPVNAMTAKIPMAQSLTKAEMDTFAARVYSYKMQMGLV</sequence>
<keyword evidence="4" id="KW-0479">Metal-binding</keyword>
<keyword evidence="3" id="KW-0645">Protease</keyword>
<dbReference type="CDD" id="cd12797">
    <property type="entry name" value="M23_peptidase"/>
    <property type="match status" value="1"/>
</dbReference>
<feature type="domain" description="M23ase beta-sheet core" evidence="8">
    <location>
        <begin position="286"/>
        <end position="379"/>
    </location>
</feature>
<dbReference type="InterPro" id="IPR007340">
    <property type="entry name" value="LysM_Opacity-associatedA"/>
</dbReference>
<dbReference type="PANTHER" id="PTHR21666:SF292">
    <property type="entry name" value="MUREIN DD-ENDOPEPTIDASE MEPM"/>
    <property type="match status" value="1"/>
</dbReference>
<evidence type="ECO:0000256" key="7">
    <source>
        <dbReference type="ARBA" id="ARBA00023049"/>
    </source>
</evidence>
<proteinExistence type="predicted"/>
<comment type="cofactor">
    <cofactor evidence="1">
        <name>Zn(2+)</name>
        <dbReference type="ChEBI" id="CHEBI:29105"/>
    </cofactor>
</comment>
<evidence type="ECO:0000259" key="8">
    <source>
        <dbReference type="Pfam" id="PF01551"/>
    </source>
</evidence>
<comment type="subcellular location">
    <subcellularLocation>
        <location evidence="2">Cell envelope</location>
    </subcellularLocation>
</comment>
<dbReference type="Pfam" id="PF19425">
    <property type="entry name" value="Csd3_N2"/>
    <property type="match status" value="1"/>
</dbReference>
<dbReference type="Proteomes" id="UP001202831">
    <property type="component" value="Unassembled WGS sequence"/>
</dbReference>
<feature type="domain" description="Opacity-associated protein A LysM-like" evidence="9">
    <location>
        <begin position="65"/>
        <end position="145"/>
    </location>
</feature>
<keyword evidence="5" id="KW-0378">Hydrolase</keyword>
<dbReference type="InterPro" id="IPR016047">
    <property type="entry name" value="M23ase_b-sheet_dom"/>
</dbReference>
<evidence type="ECO:0000259" key="10">
    <source>
        <dbReference type="Pfam" id="PF19425"/>
    </source>
</evidence>
<evidence type="ECO:0000256" key="3">
    <source>
        <dbReference type="ARBA" id="ARBA00022670"/>
    </source>
</evidence>
<dbReference type="EMBL" id="JAKIKT010000008">
    <property type="protein sequence ID" value="MCL2915754.1"/>
    <property type="molecule type" value="Genomic_DNA"/>
</dbReference>
<evidence type="ECO:0000313" key="11">
    <source>
        <dbReference type="EMBL" id="MCL2915754.1"/>
    </source>
</evidence>
<dbReference type="RefSeq" id="WP_249250316.1">
    <property type="nucleotide sequence ID" value="NZ_JAKIKT010000008.1"/>
</dbReference>
<comment type="caution">
    <text evidence="11">The sequence shown here is derived from an EMBL/GenBank/DDBJ whole genome shotgun (WGS) entry which is preliminary data.</text>
</comment>
<dbReference type="InterPro" id="IPR045834">
    <property type="entry name" value="Csd3_N2"/>
</dbReference>
<reference evidence="11 12" key="1">
    <citation type="submission" date="2022-01" db="EMBL/GenBank/DDBJ databases">
        <title>Whole genome-based taxonomy of the Shewanellaceae.</title>
        <authorList>
            <person name="Martin-Rodriguez A.J."/>
        </authorList>
    </citation>
    <scope>NUCLEOTIDE SEQUENCE [LARGE SCALE GENOMIC DNA]</scope>
    <source>
        <strain evidence="11 12">DSM 21332</strain>
    </source>
</reference>
<name>A0ABT0NBF1_9GAMM</name>
<evidence type="ECO:0000256" key="6">
    <source>
        <dbReference type="ARBA" id="ARBA00022833"/>
    </source>
</evidence>
<dbReference type="InterPro" id="IPR011055">
    <property type="entry name" value="Dup_hybrid_motif"/>
</dbReference>
<evidence type="ECO:0000256" key="2">
    <source>
        <dbReference type="ARBA" id="ARBA00004196"/>
    </source>
</evidence>
<evidence type="ECO:0000313" key="12">
    <source>
        <dbReference type="Proteomes" id="UP001202831"/>
    </source>
</evidence>
<evidence type="ECO:0000259" key="9">
    <source>
        <dbReference type="Pfam" id="PF04225"/>
    </source>
</evidence>
<dbReference type="InterPro" id="IPR050570">
    <property type="entry name" value="Cell_wall_metabolism_enzyme"/>
</dbReference>
<organism evidence="11 12">
    <name type="scientific">Shewanella corallii</name>
    <dbReference type="NCBI Taxonomy" id="560080"/>
    <lineage>
        <taxon>Bacteria</taxon>
        <taxon>Pseudomonadati</taxon>
        <taxon>Pseudomonadota</taxon>
        <taxon>Gammaproteobacteria</taxon>
        <taxon>Alteromonadales</taxon>
        <taxon>Shewanellaceae</taxon>
        <taxon>Shewanella</taxon>
    </lineage>
</organism>
<dbReference type="PANTHER" id="PTHR21666">
    <property type="entry name" value="PEPTIDASE-RELATED"/>
    <property type="match status" value="1"/>
</dbReference>
<keyword evidence="6" id="KW-0862">Zinc</keyword>
<feature type="domain" description="Csd3-like second N-terminal" evidence="10">
    <location>
        <begin position="151"/>
        <end position="274"/>
    </location>
</feature>
<gene>
    <name evidence="11" type="ORF">L2725_18525</name>
</gene>
<evidence type="ECO:0000256" key="1">
    <source>
        <dbReference type="ARBA" id="ARBA00001947"/>
    </source>
</evidence>
<dbReference type="Pfam" id="PF04225">
    <property type="entry name" value="LysM_OapA"/>
    <property type="match status" value="1"/>
</dbReference>
<evidence type="ECO:0000256" key="4">
    <source>
        <dbReference type="ARBA" id="ARBA00022723"/>
    </source>
</evidence>
<keyword evidence="12" id="KW-1185">Reference proteome</keyword>
<dbReference type="SUPFAM" id="SSF51261">
    <property type="entry name" value="Duplicated hybrid motif"/>
    <property type="match status" value="1"/>
</dbReference>
<keyword evidence="7" id="KW-0482">Metalloprotease</keyword>
<dbReference type="Gene3D" id="2.70.70.10">
    <property type="entry name" value="Glucose Permease (Domain IIA)"/>
    <property type="match status" value="1"/>
</dbReference>
<dbReference type="Gene3D" id="3.10.450.350">
    <property type="match status" value="2"/>
</dbReference>
<accession>A0ABT0NBF1</accession>
<dbReference type="Pfam" id="PF01551">
    <property type="entry name" value="Peptidase_M23"/>
    <property type="match status" value="1"/>
</dbReference>
<evidence type="ECO:0000256" key="5">
    <source>
        <dbReference type="ARBA" id="ARBA00022801"/>
    </source>
</evidence>